<feature type="binding site" evidence="10">
    <location>
        <position position="735"/>
    </location>
    <ligand>
        <name>Zn(2+)</name>
        <dbReference type="ChEBI" id="CHEBI:29105"/>
        <note>catalytic</note>
    </ligand>
</feature>
<dbReference type="GO" id="GO:0008270">
    <property type="term" value="F:zinc ion binding"/>
    <property type="evidence" value="ECO:0007669"/>
    <property type="project" value="InterPro"/>
</dbReference>
<comment type="similarity">
    <text evidence="3 10">Belongs to the vitamin-B12 independent methionine synthase family.</text>
</comment>
<keyword evidence="4 10" id="KW-0489">Methyltransferase</keyword>
<feature type="binding site" evidence="12">
    <location>
        <position position="674"/>
    </location>
    <ligand>
        <name>Zn(2+)</name>
        <dbReference type="ChEBI" id="CHEBI:29105"/>
        <label>1</label>
        <note>catalytic</note>
    </ligand>
</feature>
<dbReference type="InterPro" id="IPR013215">
    <property type="entry name" value="Cbl-indep_Met_Synth_N"/>
</dbReference>
<evidence type="ECO:0000256" key="12">
    <source>
        <dbReference type="PIRSR" id="PIRSR000382-2"/>
    </source>
</evidence>
<evidence type="ECO:0000256" key="13">
    <source>
        <dbReference type="PIRSR" id="PIRSR000382-3"/>
    </source>
</evidence>
<evidence type="ECO:0000256" key="11">
    <source>
        <dbReference type="PIRSR" id="PIRSR000382-1"/>
    </source>
</evidence>
<evidence type="ECO:0000259" key="14">
    <source>
        <dbReference type="Pfam" id="PF01717"/>
    </source>
</evidence>
<accession>E1JX05</accession>
<feature type="domain" description="Cobalamin-independent methionine synthase MetE C-terminal/archaeal" evidence="14">
    <location>
        <begin position="436"/>
        <end position="757"/>
    </location>
</feature>
<dbReference type="Pfam" id="PF08267">
    <property type="entry name" value="Meth_synt_1"/>
    <property type="match status" value="1"/>
</dbReference>
<keyword evidence="7 10" id="KW-0479">Metal-binding</keyword>
<evidence type="ECO:0000256" key="6">
    <source>
        <dbReference type="ARBA" id="ARBA00022679"/>
    </source>
</evidence>
<feature type="binding site" evidence="10">
    <location>
        <position position="650"/>
    </location>
    <ligand>
        <name>Zn(2+)</name>
        <dbReference type="ChEBI" id="CHEBI:29105"/>
        <note>catalytic</note>
    </ligand>
</feature>
<feature type="active site" description="Proton donor" evidence="10 13">
    <location>
        <position position="703"/>
    </location>
</feature>
<comment type="pathway">
    <text evidence="2 10">Amino-acid biosynthesis; L-methionine biosynthesis via de novo pathway; L-methionine from L-homocysteine (MetE route): step 1/1.</text>
</comment>
<proteinExistence type="inferred from homology"/>
<feature type="binding site" evidence="10 11">
    <location>
        <position position="608"/>
    </location>
    <ligand>
        <name>L-homocysteine</name>
        <dbReference type="ChEBI" id="CHEBI:58199"/>
    </ligand>
</feature>
<feature type="binding site" evidence="10">
    <location>
        <position position="115"/>
    </location>
    <ligand>
        <name>5-methyltetrahydropteroyltri-L-glutamate</name>
        <dbReference type="ChEBI" id="CHEBI:58207"/>
    </ligand>
</feature>
<evidence type="ECO:0000313" key="17">
    <source>
        <dbReference type="Proteomes" id="UP000006250"/>
    </source>
</evidence>
<feature type="binding site" evidence="10">
    <location>
        <begin position="15"/>
        <end position="18"/>
    </location>
    <ligand>
        <name>5-methyltetrahydropteroyltri-L-glutamate</name>
        <dbReference type="ChEBI" id="CHEBI:58207"/>
    </ligand>
</feature>
<dbReference type="RefSeq" id="WP_005993731.1">
    <property type="nucleotide sequence ID" value="NZ_AECZ01000012.1"/>
</dbReference>
<feature type="binding site" evidence="10">
    <location>
        <position position="493"/>
    </location>
    <ligand>
        <name>L-homocysteine</name>
        <dbReference type="ChEBI" id="CHEBI:58199"/>
    </ligand>
</feature>
<evidence type="ECO:0000256" key="2">
    <source>
        <dbReference type="ARBA" id="ARBA00004681"/>
    </source>
</evidence>
<dbReference type="OrthoDB" id="244285at2"/>
<feature type="binding site" evidence="10">
    <location>
        <position position="674"/>
    </location>
    <ligand>
        <name>Zn(2+)</name>
        <dbReference type="ChEBI" id="CHEBI:29105"/>
        <note>catalytic</note>
    </ligand>
</feature>
<feature type="binding site" evidence="12">
    <location>
        <position position="652"/>
    </location>
    <ligand>
        <name>Zn(2+)</name>
        <dbReference type="ChEBI" id="CHEBI:29105"/>
        <label>1</label>
        <note>catalytic</note>
    </ligand>
</feature>
<evidence type="ECO:0000256" key="10">
    <source>
        <dbReference type="HAMAP-Rule" id="MF_00172"/>
    </source>
</evidence>
<evidence type="ECO:0000256" key="1">
    <source>
        <dbReference type="ARBA" id="ARBA00002777"/>
    </source>
</evidence>
<evidence type="ECO:0000259" key="15">
    <source>
        <dbReference type="Pfam" id="PF08267"/>
    </source>
</evidence>
<dbReference type="SUPFAM" id="SSF51726">
    <property type="entry name" value="UROD/MetE-like"/>
    <property type="match status" value="2"/>
</dbReference>
<dbReference type="AlphaFoldDB" id="E1JX05"/>
<feature type="binding site" evidence="10 11">
    <location>
        <begin position="524"/>
        <end position="525"/>
    </location>
    <ligand>
        <name>5-methyltetrahydropteroyltri-L-glutamate</name>
        <dbReference type="ChEBI" id="CHEBI:58207"/>
    </ligand>
</feature>
<dbReference type="InterPro" id="IPR038071">
    <property type="entry name" value="UROD/MetE-like_sf"/>
</dbReference>
<feature type="binding site" evidence="11">
    <location>
        <position position="120"/>
    </location>
    <ligand>
        <name>5-methyltetrahydropteroyltri-L-glutamate</name>
        <dbReference type="ChEBI" id="CHEBI:58207"/>
    </ligand>
</feature>
<dbReference type="NCBIfam" id="NF003556">
    <property type="entry name" value="PRK05222.1"/>
    <property type="match status" value="1"/>
</dbReference>
<comment type="cofactor">
    <cofactor evidence="12">
        <name>Zn(2+)</name>
        <dbReference type="ChEBI" id="CHEBI:29105"/>
    </cofactor>
    <text evidence="12">Binds 2 Zn(2+) ions per subunit.</text>
</comment>
<evidence type="ECO:0000256" key="9">
    <source>
        <dbReference type="ARBA" id="ARBA00023167"/>
    </source>
</evidence>
<keyword evidence="5 10" id="KW-0028">Amino-acid biosynthesis</keyword>
<dbReference type="PIRSF" id="PIRSF000382">
    <property type="entry name" value="MeTrfase_B12_ind"/>
    <property type="match status" value="1"/>
</dbReference>
<dbReference type="GO" id="GO:0032259">
    <property type="term" value="P:methylation"/>
    <property type="evidence" value="ECO:0007669"/>
    <property type="project" value="UniProtKB-KW"/>
</dbReference>
<feature type="binding site" evidence="11">
    <location>
        <position position="18"/>
    </location>
    <ligand>
        <name>5-methyltetrahydropteroyltri-L-glutamate</name>
        <dbReference type="ChEBI" id="CHEBI:58207"/>
    </ligand>
</feature>
<evidence type="ECO:0000256" key="4">
    <source>
        <dbReference type="ARBA" id="ARBA00022603"/>
    </source>
</evidence>
<feature type="binding site" evidence="12">
    <location>
        <position position="650"/>
    </location>
    <ligand>
        <name>Zn(2+)</name>
        <dbReference type="ChEBI" id="CHEBI:29105"/>
        <label>1</label>
        <note>catalytic</note>
    </ligand>
</feature>
<keyword evidence="9 10" id="KW-0486">Methionine biosynthesis</keyword>
<evidence type="ECO:0000256" key="8">
    <source>
        <dbReference type="ARBA" id="ARBA00022833"/>
    </source>
</evidence>
<feature type="binding site" evidence="10">
    <location>
        <position position="614"/>
    </location>
    <ligand>
        <name>5-methyltetrahydropteroyltri-L-glutamate</name>
        <dbReference type="ChEBI" id="CHEBI:58207"/>
    </ligand>
</feature>
<feature type="binding site" evidence="12">
    <location>
        <position position="735"/>
    </location>
    <ligand>
        <name>Zn(2+)</name>
        <dbReference type="ChEBI" id="CHEBI:29105"/>
        <label>1</label>
        <note>catalytic</note>
    </ligand>
</feature>
<keyword evidence="6 10" id="KW-0808">Transferase</keyword>
<dbReference type="InterPro" id="IPR002629">
    <property type="entry name" value="Met_Synth_C/arc"/>
</dbReference>
<dbReference type="InterPro" id="IPR006276">
    <property type="entry name" value="Cobalamin-indep_Met_synthase"/>
</dbReference>
<organism evidence="16 17">
    <name type="scientific">Solidesulfovibrio fructosivorans JJ]</name>
    <dbReference type="NCBI Taxonomy" id="596151"/>
    <lineage>
        <taxon>Bacteria</taxon>
        <taxon>Pseudomonadati</taxon>
        <taxon>Thermodesulfobacteriota</taxon>
        <taxon>Desulfovibrionia</taxon>
        <taxon>Desulfovibrionales</taxon>
        <taxon>Desulfovibrionaceae</taxon>
        <taxon>Solidesulfovibrio</taxon>
    </lineage>
</organism>
<dbReference type="eggNOG" id="COG0620">
    <property type="taxonomic scope" value="Bacteria"/>
</dbReference>
<dbReference type="EMBL" id="AECZ01000012">
    <property type="protein sequence ID" value="EFL51209.1"/>
    <property type="molecule type" value="Genomic_DNA"/>
</dbReference>
<feature type="binding site" evidence="10 11">
    <location>
        <position position="608"/>
    </location>
    <ligand>
        <name>L-methionine</name>
        <dbReference type="ChEBI" id="CHEBI:57844"/>
    </ligand>
</feature>
<dbReference type="PANTHER" id="PTHR30519">
    <property type="entry name" value="5-METHYLTETRAHYDROPTEROYLTRIGLUTAMATE--HOMOCYSTEINE METHYLTRANSFERASE"/>
    <property type="match status" value="1"/>
</dbReference>
<keyword evidence="8 10" id="KW-0862">Zinc</keyword>
<feature type="binding site" evidence="10">
    <location>
        <position position="652"/>
    </location>
    <ligand>
        <name>Zn(2+)</name>
        <dbReference type="ChEBI" id="CHEBI:29105"/>
        <note>catalytic</note>
    </ligand>
</feature>
<dbReference type="NCBIfam" id="TIGR01371">
    <property type="entry name" value="met_syn_B12ind"/>
    <property type="match status" value="1"/>
</dbReference>
<keyword evidence="10" id="KW-0677">Repeat</keyword>
<dbReference type="EC" id="2.1.1.14" evidence="10"/>
<evidence type="ECO:0000313" key="16">
    <source>
        <dbReference type="EMBL" id="EFL51209.1"/>
    </source>
</evidence>
<dbReference type="Proteomes" id="UP000006250">
    <property type="component" value="Unassembled WGS sequence"/>
</dbReference>
<dbReference type="UniPathway" id="UPA00051">
    <property type="reaction ID" value="UER00082"/>
</dbReference>
<feature type="binding site" evidence="10 11">
    <location>
        <begin position="440"/>
        <end position="442"/>
    </location>
    <ligand>
        <name>L-methionine</name>
        <dbReference type="ChEBI" id="CHEBI:57844"/>
    </ligand>
</feature>
<keyword evidence="17" id="KW-1185">Reference proteome</keyword>
<dbReference type="Gene3D" id="3.20.20.210">
    <property type="match status" value="2"/>
</dbReference>
<sequence length="766" mass="83561">MVTHLLGFPRMGRGRELKAALEAYWAGGIDAAALGERTAALRLSHWTLAREAGIDLVPVGDFSLYDHMLDMACLLGAVPERFGHAGGEASLDTFFAMARGVQDGTRDVAAMEMTKWFDTNYHYIVPEFTPGQRLAVVGSKIFDEARQAAQAGFAAKAVLPGPFTFLMLGKSVSPGFDRFSLLPDLLEAYRDILGRLGALCPWIELDEPILAQDPPEALAGPFKEAYGDLARAAGPAKVMLATYFGGIAHNLSWVEGLPLGALHIDCVRDPTQIALVAKALSPETALSLGLVDGRNIWRVDAAAALARIELAADHVGAKRLMLAPSCSLLHCPVDLEAESALDPTIRSWMAFAVQKCREVRLLADAAAPGGPERSEVAAALAANRAAWESRRESGVATDAAVRHRVEAITVDMFHRPAPYKERAGLQAAALSLPPVPTTTIGSFPQTPEIRQARRRAKTGEMDAAAYETFLKETIADVVARQEALGLDVLVHGEPERNDMVEYFGERLAGFCFTKNGWVQSYGARCVKPPVIYGDVSRPGPMTVDWSTYAASLTKKPMKGMLTGPATILCWSFVRDDQPRETTRRQIALAMRDEVADLERAGLRVIQIDEPALREGLPLRRKDWEMALALAVDDFRLTAAVAKPETQIHTHMCYAEFNDIVPSIAAMDADVISIEASRSRMELLTAFADFQYPNEIGPGLYDIHSPRVPSVEEMEALLKRAAEVIPPERLWANPDCGLKTRAWPEVSAALANMVEAARRVRAVLLKR</sequence>
<dbReference type="GO" id="GO:0009086">
    <property type="term" value="P:methionine biosynthetic process"/>
    <property type="evidence" value="ECO:0007669"/>
    <property type="project" value="UniProtKB-UniRule"/>
</dbReference>
<comment type="caution">
    <text evidence="16">The sequence shown here is derived from an EMBL/GenBank/DDBJ whole genome shotgun (WGS) entry which is preliminary data.</text>
</comment>
<comment type="function">
    <text evidence="1 10">Catalyzes the transfer of a methyl group from 5-methyltetrahydrofolate to homocysteine resulting in methionine formation.</text>
</comment>
<feature type="binding site" evidence="10 11">
    <location>
        <position position="493"/>
    </location>
    <ligand>
        <name>L-methionine</name>
        <dbReference type="ChEBI" id="CHEBI:57844"/>
    </ligand>
</feature>
<dbReference type="STRING" id="596151.DesfrDRAFT_2154"/>
<dbReference type="Pfam" id="PF01717">
    <property type="entry name" value="Meth_synt_2"/>
    <property type="match status" value="1"/>
</dbReference>
<dbReference type="GO" id="GO:0003871">
    <property type="term" value="F:5-methyltetrahydropteroyltriglutamate-homocysteine S-methyltransferase activity"/>
    <property type="evidence" value="ECO:0007669"/>
    <property type="project" value="UniProtKB-UniRule"/>
</dbReference>
<comment type="catalytic activity">
    <reaction evidence="10">
        <text>5-methyltetrahydropteroyltri-L-glutamate + L-homocysteine = tetrahydropteroyltri-L-glutamate + L-methionine</text>
        <dbReference type="Rhea" id="RHEA:21196"/>
        <dbReference type="ChEBI" id="CHEBI:57844"/>
        <dbReference type="ChEBI" id="CHEBI:58140"/>
        <dbReference type="ChEBI" id="CHEBI:58199"/>
        <dbReference type="ChEBI" id="CHEBI:58207"/>
        <dbReference type="EC" id="2.1.1.14"/>
    </reaction>
</comment>
<evidence type="ECO:0000256" key="3">
    <source>
        <dbReference type="ARBA" id="ARBA00009553"/>
    </source>
</evidence>
<evidence type="ECO:0000256" key="5">
    <source>
        <dbReference type="ARBA" id="ARBA00022605"/>
    </source>
</evidence>
<feature type="domain" description="Cobalamin-independent methionine synthase MetE N-terminal" evidence="15">
    <location>
        <begin position="3"/>
        <end position="313"/>
    </location>
</feature>
<evidence type="ECO:0000256" key="7">
    <source>
        <dbReference type="ARBA" id="ARBA00022723"/>
    </source>
</evidence>
<dbReference type="CDD" id="cd03312">
    <property type="entry name" value="CIMS_N_terminal_like"/>
    <property type="match status" value="1"/>
</dbReference>
<protein>
    <recommendedName>
        <fullName evidence="10">5-methyltetrahydropteroyltriglutamate--homocysteine methyltransferase</fullName>
        <ecNumber evidence="10">2.1.1.14</ecNumber>
    </recommendedName>
    <alternativeName>
        <fullName evidence="10">Cobalamin-independent methionine synthase</fullName>
    </alternativeName>
    <alternativeName>
        <fullName evidence="10">Methionine synthase, vitamin-B12 independent isozyme</fullName>
    </alternativeName>
</protein>
<dbReference type="HAMAP" id="MF_00172">
    <property type="entry name" value="Meth_synth"/>
    <property type="match status" value="1"/>
</dbReference>
<gene>
    <name evidence="10" type="primary">metE</name>
    <name evidence="16" type="ORF">DesfrDRAFT_2154</name>
</gene>
<dbReference type="CDD" id="cd03311">
    <property type="entry name" value="CIMS_C_terminal_like"/>
    <property type="match status" value="1"/>
</dbReference>
<comment type="cofactor">
    <cofactor evidence="10">
        <name>Zn(2+)</name>
        <dbReference type="ChEBI" id="CHEBI:29105"/>
    </cofactor>
    <text evidence="10">Binds 1 zinc ion per subunit.</text>
</comment>
<name>E1JX05_SOLFR</name>
<feature type="binding site" evidence="10 11">
    <location>
        <position position="570"/>
    </location>
    <ligand>
        <name>5-methyltetrahydropteroyltri-L-glutamate</name>
        <dbReference type="ChEBI" id="CHEBI:58207"/>
    </ligand>
</feature>
<feature type="binding site" evidence="10 11">
    <location>
        <begin position="440"/>
        <end position="442"/>
    </location>
    <ligand>
        <name>L-homocysteine</name>
        <dbReference type="ChEBI" id="CHEBI:58199"/>
    </ligand>
</feature>
<reference evidence="16 17" key="1">
    <citation type="submission" date="2010-08" db="EMBL/GenBank/DDBJ databases">
        <title>The draft genome of Desulfovibrio fructosovorans JJ.</title>
        <authorList>
            <consortium name="US DOE Joint Genome Institute (JGI-PGF)"/>
            <person name="Lucas S."/>
            <person name="Copeland A."/>
            <person name="Lapidus A."/>
            <person name="Cheng J.-F."/>
            <person name="Bruce D."/>
            <person name="Goodwin L."/>
            <person name="Pitluck S."/>
            <person name="Land M.L."/>
            <person name="Hauser L."/>
            <person name="Chang Y.-J."/>
            <person name="Jeffries C."/>
            <person name="Wall J.D."/>
            <person name="Stahl D.A."/>
            <person name="Arkin A.P."/>
            <person name="Dehal P."/>
            <person name="Stolyar S.M."/>
            <person name="Hazen T.C."/>
            <person name="Woyke T.J."/>
        </authorList>
    </citation>
    <scope>NUCLEOTIDE SEQUENCE [LARGE SCALE GENOMIC DNA]</scope>
    <source>
        <strain evidence="16 17">JJ</strain>
    </source>
</reference>